<protein>
    <submittedName>
        <fullName evidence="2">Integrase, catalytic region, zinc finger, CCHC-type, peptidase aspartic, catalytic</fullName>
    </submittedName>
</protein>
<dbReference type="Pfam" id="PF22936">
    <property type="entry name" value="Pol_BBD"/>
    <property type="match status" value="1"/>
</dbReference>
<organism evidence="2">
    <name type="scientific">Tanacetum cinerariifolium</name>
    <name type="common">Dalmatian daisy</name>
    <name type="synonym">Chrysanthemum cinerariifolium</name>
    <dbReference type="NCBI Taxonomy" id="118510"/>
    <lineage>
        <taxon>Eukaryota</taxon>
        <taxon>Viridiplantae</taxon>
        <taxon>Streptophyta</taxon>
        <taxon>Embryophyta</taxon>
        <taxon>Tracheophyta</taxon>
        <taxon>Spermatophyta</taxon>
        <taxon>Magnoliopsida</taxon>
        <taxon>eudicotyledons</taxon>
        <taxon>Gunneridae</taxon>
        <taxon>Pentapetalae</taxon>
        <taxon>asterids</taxon>
        <taxon>campanulids</taxon>
        <taxon>Asterales</taxon>
        <taxon>Asteraceae</taxon>
        <taxon>Asteroideae</taxon>
        <taxon>Anthemideae</taxon>
        <taxon>Anthemidinae</taxon>
        <taxon>Tanacetum</taxon>
    </lineage>
</organism>
<proteinExistence type="predicted"/>
<dbReference type="InterPro" id="IPR054722">
    <property type="entry name" value="PolX-like_BBD"/>
</dbReference>
<name>A0A699X2Z9_TANCI</name>
<sequence>MTGNLKHLINSVEKFLGMVKFKNDQIAHILGYGDLVQGAVTIKKVYYVEGLNHNLFSIGQLCDADLEVAFRKSTCFIRDLKGNDFLT</sequence>
<dbReference type="EMBL" id="BKCJ011799755">
    <property type="protein sequence ID" value="GFD53899.1"/>
    <property type="molecule type" value="Genomic_DNA"/>
</dbReference>
<feature type="domain" description="Retrovirus-related Pol polyprotein from transposon TNT 1-94-like beta-barrel" evidence="1">
    <location>
        <begin position="1"/>
        <end position="64"/>
    </location>
</feature>
<comment type="caution">
    <text evidence="2">The sequence shown here is derived from an EMBL/GenBank/DDBJ whole genome shotgun (WGS) entry which is preliminary data.</text>
</comment>
<evidence type="ECO:0000313" key="2">
    <source>
        <dbReference type="EMBL" id="GFD53899.1"/>
    </source>
</evidence>
<feature type="non-terminal residue" evidence="2">
    <location>
        <position position="87"/>
    </location>
</feature>
<dbReference type="AlphaFoldDB" id="A0A699X2Z9"/>
<accession>A0A699X2Z9</accession>
<gene>
    <name evidence="2" type="ORF">Tci_925868</name>
</gene>
<evidence type="ECO:0000259" key="1">
    <source>
        <dbReference type="Pfam" id="PF22936"/>
    </source>
</evidence>
<reference evidence="2" key="1">
    <citation type="journal article" date="2019" name="Sci. Rep.">
        <title>Draft genome of Tanacetum cinerariifolium, the natural source of mosquito coil.</title>
        <authorList>
            <person name="Yamashiro T."/>
            <person name="Shiraishi A."/>
            <person name="Satake H."/>
            <person name="Nakayama K."/>
        </authorList>
    </citation>
    <scope>NUCLEOTIDE SEQUENCE</scope>
</reference>